<proteinExistence type="predicted"/>
<dbReference type="EMBL" id="JASCZI010001389">
    <property type="protein sequence ID" value="MED6114878.1"/>
    <property type="molecule type" value="Genomic_DNA"/>
</dbReference>
<gene>
    <name evidence="1" type="ORF">PIB30_084813</name>
</gene>
<name>A0ABU6QSN4_9FABA</name>
<protein>
    <submittedName>
        <fullName evidence="1">Uncharacterized protein</fullName>
    </submittedName>
</protein>
<organism evidence="1 2">
    <name type="scientific">Stylosanthes scabra</name>
    <dbReference type="NCBI Taxonomy" id="79078"/>
    <lineage>
        <taxon>Eukaryota</taxon>
        <taxon>Viridiplantae</taxon>
        <taxon>Streptophyta</taxon>
        <taxon>Embryophyta</taxon>
        <taxon>Tracheophyta</taxon>
        <taxon>Spermatophyta</taxon>
        <taxon>Magnoliopsida</taxon>
        <taxon>eudicotyledons</taxon>
        <taxon>Gunneridae</taxon>
        <taxon>Pentapetalae</taxon>
        <taxon>rosids</taxon>
        <taxon>fabids</taxon>
        <taxon>Fabales</taxon>
        <taxon>Fabaceae</taxon>
        <taxon>Papilionoideae</taxon>
        <taxon>50 kb inversion clade</taxon>
        <taxon>dalbergioids sensu lato</taxon>
        <taxon>Dalbergieae</taxon>
        <taxon>Pterocarpus clade</taxon>
        <taxon>Stylosanthes</taxon>
    </lineage>
</organism>
<reference evidence="1 2" key="1">
    <citation type="journal article" date="2023" name="Plants (Basel)">
        <title>Bridging the Gap: Combining Genomics and Transcriptomics Approaches to Understand Stylosanthes scabra, an Orphan Legume from the Brazilian Caatinga.</title>
        <authorList>
            <person name="Ferreira-Neto J.R.C."/>
            <person name="da Silva M.D."/>
            <person name="Binneck E."/>
            <person name="de Melo N.F."/>
            <person name="da Silva R.H."/>
            <person name="de Melo A.L.T.M."/>
            <person name="Pandolfi V."/>
            <person name="Bustamante F.O."/>
            <person name="Brasileiro-Vidal A.C."/>
            <person name="Benko-Iseppon A.M."/>
        </authorList>
    </citation>
    <scope>NUCLEOTIDE SEQUENCE [LARGE SCALE GENOMIC DNA]</scope>
    <source>
        <tissue evidence="1">Leaves</tissue>
    </source>
</reference>
<evidence type="ECO:0000313" key="1">
    <source>
        <dbReference type="EMBL" id="MED6114878.1"/>
    </source>
</evidence>
<comment type="caution">
    <text evidence="1">The sequence shown here is derived from an EMBL/GenBank/DDBJ whole genome shotgun (WGS) entry which is preliminary data.</text>
</comment>
<sequence>MDGLLRPFSSFHPLSTFYLIHLPNWVFCRSSSHITKPPETREERSIPRSQLRSELKIGAAFGCENIGVPMASTWLEIRFLTFKIECNPRNRATARYTRAAARSRKRDLYVTPCEEVKIDSIRRIVSIDLWMQIPHRIA</sequence>
<keyword evidence="2" id="KW-1185">Reference proteome</keyword>
<dbReference type="Proteomes" id="UP001341840">
    <property type="component" value="Unassembled WGS sequence"/>
</dbReference>
<evidence type="ECO:0000313" key="2">
    <source>
        <dbReference type="Proteomes" id="UP001341840"/>
    </source>
</evidence>
<accession>A0ABU6QSN4</accession>